<gene>
    <name evidence="3" type="ORF">C7382_10252</name>
</gene>
<keyword evidence="1" id="KW-0560">Oxidoreductase</keyword>
<dbReference type="GeneID" id="94549949"/>
<dbReference type="SUPFAM" id="SSF51730">
    <property type="entry name" value="FAD-linked oxidoreductase"/>
    <property type="match status" value="1"/>
</dbReference>
<sequence length="392" mass="44782">MIDFFNTRIAFEGKSDADLKRAEFLFRAMASSSLVKAGRFFSNLASNLHIPIGWALRPTIYKHFVGGENLEDTRHAIDNLGRRGVMAVLDYSAEGGSSEADIETTYQETIRSLEFARTNPYVSHGVFKPSGVGPAEILKKYCRKLPLTVEEEERFRSFRHRFMTLCRMAHEYGIRLLIDAEHVAYQDIVDELTIEAMTLYNKERAIVFATLQMYRHDRMSLLQRIHEASLKHGFIPGIKFVRGAYMEEERMLAHQGGYPDPICVDKAATDRNYDEGVRFTLERLAHFEVFIGTHNEHSCQMATKLIGELGIAPDDKRIFFAQLYGMSDNLSFNLSNAGYNVSKYLPYAPVDKVLPYLMRRAEENTAIQGQTSRELHLIRTEIERRKSTKGGA</sequence>
<dbReference type="InterPro" id="IPR015659">
    <property type="entry name" value="Proline_oxidase"/>
</dbReference>
<evidence type="ECO:0000313" key="3">
    <source>
        <dbReference type="EMBL" id="PVZ14010.1"/>
    </source>
</evidence>
<evidence type="ECO:0000256" key="1">
    <source>
        <dbReference type="ARBA" id="ARBA00023002"/>
    </source>
</evidence>
<comment type="caution">
    <text evidence="3">The sequence shown here is derived from an EMBL/GenBank/DDBJ whole genome shotgun (WGS) entry which is preliminary data.</text>
</comment>
<reference evidence="3 4" key="1">
    <citation type="submission" date="2018-04" db="EMBL/GenBank/DDBJ databases">
        <title>Genomic Encyclopedia of Type Strains, Phase IV (KMG-IV): sequencing the most valuable type-strain genomes for metagenomic binning, comparative biology and taxonomic classification.</title>
        <authorList>
            <person name="Goeker M."/>
        </authorList>
    </citation>
    <scope>NUCLEOTIDE SEQUENCE [LARGE SCALE GENOMIC DNA]</scope>
    <source>
        <strain evidence="3 4">DSM 28520</strain>
    </source>
</reference>
<dbReference type="InterPro" id="IPR029041">
    <property type="entry name" value="FAD-linked_oxidoreductase-like"/>
</dbReference>
<dbReference type="GO" id="GO:0004657">
    <property type="term" value="F:proline dehydrogenase activity"/>
    <property type="evidence" value="ECO:0007669"/>
    <property type="project" value="InterPro"/>
</dbReference>
<dbReference type="GO" id="GO:0010133">
    <property type="term" value="P:L-proline catabolic process to L-glutamate"/>
    <property type="evidence" value="ECO:0007669"/>
    <property type="project" value="TreeGrafter"/>
</dbReference>
<protein>
    <submittedName>
        <fullName evidence="3">L-proline dehydrogenase</fullName>
    </submittedName>
</protein>
<dbReference type="OrthoDB" id="1401444at2"/>
<dbReference type="InterPro" id="IPR002872">
    <property type="entry name" value="Proline_DH_dom"/>
</dbReference>
<dbReference type="PANTHER" id="PTHR13914:SF0">
    <property type="entry name" value="PROLINE DEHYDROGENASE 1, MITOCHONDRIAL"/>
    <property type="match status" value="1"/>
</dbReference>
<dbReference type="RefSeq" id="WP_116678503.1">
    <property type="nucleotide sequence ID" value="NZ_JBGYVJ010000010.1"/>
</dbReference>
<dbReference type="Proteomes" id="UP000245462">
    <property type="component" value="Unassembled WGS sequence"/>
</dbReference>
<dbReference type="Gene3D" id="3.20.20.220">
    <property type="match status" value="1"/>
</dbReference>
<keyword evidence="4" id="KW-1185">Reference proteome</keyword>
<evidence type="ECO:0000313" key="4">
    <source>
        <dbReference type="Proteomes" id="UP000245462"/>
    </source>
</evidence>
<dbReference type="GO" id="GO:0071949">
    <property type="term" value="F:FAD binding"/>
    <property type="evidence" value="ECO:0007669"/>
    <property type="project" value="TreeGrafter"/>
</dbReference>
<dbReference type="AlphaFoldDB" id="A0A2U1FPL5"/>
<name>A0A2U1FPL5_9PORP</name>
<dbReference type="PANTHER" id="PTHR13914">
    <property type="entry name" value="PROLINE OXIDASE"/>
    <property type="match status" value="1"/>
</dbReference>
<dbReference type="Pfam" id="PF01619">
    <property type="entry name" value="Pro_dh"/>
    <property type="match status" value="1"/>
</dbReference>
<accession>A0A2U1FPL5</accession>
<evidence type="ECO:0000259" key="2">
    <source>
        <dbReference type="Pfam" id="PF01619"/>
    </source>
</evidence>
<organism evidence="3 4">
    <name type="scientific">Porphyromonas loveana</name>
    <dbReference type="NCBI Taxonomy" id="1884669"/>
    <lineage>
        <taxon>Bacteria</taxon>
        <taxon>Pseudomonadati</taxon>
        <taxon>Bacteroidota</taxon>
        <taxon>Bacteroidia</taxon>
        <taxon>Bacteroidales</taxon>
        <taxon>Porphyromonadaceae</taxon>
        <taxon>Porphyromonas</taxon>
    </lineage>
</organism>
<proteinExistence type="predicted"/>
<dbReference type="EMBL" id="QEKY01000002">
    <property type="protein sequence ID" value="PVZ14010.1"/>
    <property type="molecule type" value="Genomic_DNA"/>
</dbReference>
<feature type="domain" description="Proline dehydrogenase" evidence="2">
    <location>
        <begin position="75"/>
        <end position="373"/>
    </location>
</feature>